<dbReference type="RefSeq" id="WP_235163073.1">
    <property type="nucleotide sequence ID" value="NZ_CP098805.1"/>
</dbReference>
<dbReference type="InterPro" id="IPR010488">
    <property type="entry name" value="Zeta_toxin_domain"/>
</dbReference>
<keyword evidence="2" id="KW-0067">ATP-binding</keyword>
<dbReference type="Proteomes" id="UP001055420">
    <property type="component" value="Chromosome"/>
</dbReference>
<dbReference type="Pfam" id="PF06414">
    <property type="entry name" value="Zeta_toxin"/>
    <property type="match status" value="1"/>
</dbReference>
<keyword evidence="1" id="KW-0547">Nucleotide-binding</keyword>
<sequence>MPELFVITGPNGAGKSSNANILNLKLTNLPVFDGDKLFYQLLDKHYKMTKVAKYARELAEEDLQNIFEEQVISAITGYKDYAYEGHFSTESSWKTVRRFQQAGYKINMTFLALENVNISLQRVAVRVSQGGHHVAPAHIYENFYGNIKLLDQNLSLITKLTFIDNSSMNAVHILTLENWEISFIRKTRLPKWMQHNMPELMKIIRNFDSN</sequence>
<evidence type="ECO:0000313" key="4">
    <source>
        <dbReference type="EMBL" id="USJ33213.1"/>
    </source>
</evidence>
<feature type="domain" description="Zeta toxin" evidence="3">
    <location>
        <begin position="2"/>
        <end position="151"/>
    </location>
</feature>
<evidence type="ECO:0000256" key="1">
    <source>
        <dbReference type="ARBA" id="ARBA00022741"/>
    </source>
</evidence>
<accession>A0ABY4XSE1</accession>
<evidence type="ECO:0000313" key="5">
    <source>
        <dbReference type="Proteomes" id="UP001055420"/>
    </source>
</evidence>
<evidence type="ECO:0000256" key="2">
    <source>
        <dbReference type="ARBA" id="ARBA00022840"/>
    </source>
</evidence>
<keyword evidence="5" id="KW-1185">Reference proteome</keyword>
<protein>
    <submittedName>
        <fullName evidence="4">Zeta toxin family protein</fullName>
    </submittedName>
</protein>
<gene>
    <name evidence="4" type="ORF">NFI80_10765</name>
</gene>
<organism evidence="4 5">
    <name type="scientific">Dyadobacter chenhuakuii</name>
    <dbReference type="NCBI Taxonomy" id="2909339"/>
    <lineage>
        <taxon>Bacteria</taxon>
        <taxon>Pseudomonadati</taxon>
        <taxon>Bacteroidota</taxon>
        <taxon>Cytophagia</taxon>
        <taxon>Cytophagales</taxon>
        <taxon>Spirosomataceae</taxon>
        <taxon>Dyadobacter</taxon>
    </lineage>
</organism>
<dbReference type="EMBL" id="CP098805">
    <property type="protein sequence ID" value="USJ33213.1"/>
    <property type="molecule type" value="Genomic_DNA"/>
</dbReference>
<dbReference type="SUPFAM" id="SSF52540">
    <property type="entry name" value="P-loop containing nucleoside triphosphate hydrolases"/>
    <property type="match status" value="1"/>
</dbReference>
<evidence type="ECO:0000259" key="3">
    <source>
        <dbReference type="Pfam" id="PF06414"/>
    </source>
</evidence>
<name>A0ABY4XSE1_9BACT</name>
<dbReference type="PANTHER" id="PTHR39206:SF1">
    <property type="entry name" value="SLL8004 PROTEIN"/>
    <property type="match status" value="1"/>
</dbReference>
<proteinExistence type="predicted"/>
<dbReference type="InterPro" id="IPR027417">
    <property type="entry name" value="P-loop_NTPase"/>
</dbReference>
<dbReference type="Gene3D" id="3.40.50.300">
    <property type="entry name" value="P-loop containing nucleotide triphosphate hydrolases"/>
    <property type="match status" value="1"/>
</dbReference>
<reference evidence="4" key="1">
    <citation type="submission" date="2022-06" db="EMBL/GenBank/DDBJ databases">
        <title>Novel species in genus Dyadobacter.</title>
        <authorList>
            <person name="Ma C."/>
        </authorList>
    </citation>
    <scope>NUCLEOTIDE SEQUENCE</scope>
    <source>
        <strain evidence="4">CY22</strain>
    </source>
</reference>
<dbReference type="PANTHER" id="PTHR39206">
    <property type="entry name" value="SLL8004 PROTEIN"/>
    <property type="match status" value="1"/>
</dbReference>